<sequence>MSTGSVVTAKCWKNDDPSSVEGMIVAPDDYCAGLCYVAVPKKFDPAAGSCKVTVEDLDGNCSSIPASGFVVWPDSAEEASIELPMKPATIDQAACKGV</sequence>
<accession>A0AAV1DWS6</accession>
<keyword evidence="2" id="KW-1185">Reference proteome</keyword>
<protein>
    <submittedName>
        <fullName evidence="1">OLC1v1012786C2</fullName>
    </submittedName>
</protein>
<dbReference type="AlphaFoldDB" id="A0AAV1DWS6"/>
<dbReference type="EMBL" id="OX459124">
    <property type="protein sequence ID" value="CAI9112346.1"/>
    <property type="molecule type" value="Genomic_DNA"/>
</dbReference>
<dbReference type="Proteomes" id="UP001161247">
    <property type="component" value="Chromosome 7"/>
</dbReference>
<evidence type="ECO:0000313" key="1">
    <source>
        <dbReference type="EMBL" id="CAI9112346.1"/>
    </source>
</evidence>
<evidence type="ECO:0000313" key="2">
    <source>
        <dbReference type="Proteomes" id="UP001161247"/>
    </source>
</evidence>
<name>A0AAV1DWS6_OLDCO</name>
<gene>
    <name evidence="1" type="ORF">OLC1_LOCUS19562</name>
</gene>
<organism evidence="1 2">
    <name type="scientific">Oldenlandia corymbosa var. corymbosa</name>
    <dbReference type="NCBI Taxonomy" id="529605"/>
    <lineage>
        <taxon>Eukaryota</taxon>
        <taxon>Viridiplantae</taxon>
        <taxon>Streptophyta</taxon>
        <taxon>Embryophyta</taxon>
        <taxon>Tracheophyta</taxon>
        <taxon>Spermatophyta</taxon>
        <taxon>Magnoliopsida</taxon>
        <taxon>eudicotyledons</taxon>
        <taxon>Gunneridae</taxon>
        <taxon>Pentapetalae</taxon>
        <taxon>asterids</taxon>
        <taxon>lamiids</taxon>
        <taxon>Gentianales</taxon>
        <taxon>Rubiaceae</taxon>
        <taxon>Rubioideae</taxon>
        <taxon>Spermacoceae</taxon>
        <taxon>Hedyotis-Oldenlandia complex</taxon>
        <taxon>Oldenlandia</taxon>
    </lineage>
</organism>
<reference evidence="1" key="1">
    <citation type="submission" date="2023-03" db="EMBL/GenBank/DDBJ databases">
        <authorList>
            <person name="Julca I."/>
        </authorList>
    </citation>
    <scope>NUCLEOTIDE SEQUENCE</scope>
</reference>
<proteinExistence type="predicted"/>